<evidence type="ECO:0000256" key="2">
    <source>
        <dbReference type="ARBA" id="ARBA00022630"/>
    </source>
</evidence>
<dbReference type="SUPFAM" id="SSF51905">
    <property type="entry name" value="FAD/NAD(P)-binding domain"/>
    <property type="match status" value="1"/>
</dbReference>
<evidence type="ECO:0000256" key="3">
    <source>
        <dbReference type="ARBA" id="ARBA00022827"/>
    </source>
</evidence>
<evidence type="ECO:0000313" key="9">
    <source>
        <dbReference type="Proteomes" id="UP000248817"/>
    </source>
</evidence>
<accession>A0A2V5HVR8</accession>
<comment type="similarity">
    <text evidence="1">Belongs to the paxM FAD-dependent monooxygenase family.</text>
</comment>
<evidence type="ECO:0000256" key="4">
    <source>
        <dbReference type="ARBA" id="ARBA00023002"/>
    </source>
</evidence>
<proteinExistence type="inferred from homology"/>
<evidence type="ECO:0000256" key="5">
    <source>
        <dbReference type="ARBA" id="ARBA00023033"/>
    </source>
</evidence>
<evidence type="ECO:0000259" key="7">
    <source>
        <dbReference type="Pfam" id="PF01494"/>
    </source>
</evidence>
<dbReference type="EMBL" id="KZ825545">
    <property type="protein sequence ID" value="PYI28588.1"/>
    <property type="molecule type" value="Genomic_DNA"/>
</dbReference>
<dbReference type="InterPro" id="IPR050493">
    <property type="entry name" value="FAD-dep_Monooxygenase_BioMet"/>
</dbReference>
<sequence length="420" mass="45955">MVARKHINVAIVGAGPGGLATAIALSELPYVSVTVYERAPEPREVGAGISIGRNGWNVLELLGAADGVKGAKKQTPFQRNGRTGEPVVPRATPAPLSPEEAKYESIRARRTRLQAALLARVPANTIRFNKKLVSLTDLRGKDGQDGVRLQFQDATVATADLVVGADGIRSVVRQTLFPDHRLHFTGVTAWRVLVPVAAIRHVAEFPTSTGWWHGLNGYFYFSHVDDEPDRELCEITVRSFNEPEVPGRTATWAIPSTNDRVRARCEEYDPRIQAVLDVVPEGDWREFAMAAGPCLQEIQGWDKVALIGDASHPLSGAFGSGAAFAMEDGWILARAIEHTITSNTTLKDALEIFQQIRAPYDYLDRKASDAKKARALNGDFDTVIKARVASFGGAGADSLDWIYKNDIKQVWAEYVASETR</sequence>
<protein>
    <submittedName>
        <fullName evidence="8">FAD/NAD(P)-binding domain-containing protein</fullName>
    </submittedName>
</protein>
<dbReference type="Pfam" id="PF01494">
    <property type="entry name" value="FAD_binding_3"/>
    <property type="match status" value="1"/>
</dbReference>
<dbReference type="Proteomes" id="UP000248817">
    <property type="component" value="Unassembled WGS sequence"/>
</dbReference>
<feature type="region of interest" description="Disordered" evidence="6">
    <location>
        <begin position="70"/>
        <end position="102"/>
    </location>
</feature>
<dbReference type="AlphaFoldDB" id="A0A2V5HVR8"/>
<feature type="domain" description="FAD-binding" evidence="7">
    <location>
        <begin position="8"/>
        <end position="341"/>
    </location>
</feature>
<dbReference type="PANTHER" id="PTHR13789:SF309">
    <property type="entry name" value="PUTATIVE (AFU_ORTHOLOGUE AFUA_6G14510)-RELATED"/>
    <property type="match status" value="1"/>
</dbReference>
<keyword evidence="9" id="KW-1185">Reference proteome</keyword>
<dbReference type="Gene3D" id="3.50.50.60">
    <property type="entry name" value="FAD/NAD(P)-binding domain"/>
    <property type="match status" value="1"/>
</dbReference>
<dbReference type="GO" id="GO:0071949">
    <property type="term" value="F:FAD binding"/>
    <property type="evidence" value="ECO:0007669"/>
    <property type="project" value="InterPro"/>
</dbReference>
<dbReference type="InterPro" id="IPR002938">
    <property type="entry name" value="FAD-bd"/>
</dbReference>
<keyword evidence="2" id="KW-0285">Flavoprotein</keyword>
<dbReference type="PRINTS" id="PR00420">
    <property type="entry name" value="RNGMNOXGNASE"/>
</dbReference>
<dbReference type="InterPro" id="IPR036188">
    <property type="entry name" value="FAD/NAD-bd_sf"/>
</dbReference>
<gene>
    <name evidence="8" type="ORF">BP00DRAFT_480913</name>
</gene>
<organism evidence="8 9">
    <name type="scientific">Aspergillus indologenus CBS 114.80</name>
    <dbReference type="NCBI Taxonomy" id="1450541"/>
    <lineage>
        <taxon>Eukaryota</taxon>
        <taxon>Fungi</taxon>
        <taxon>Dikarya</taxon>
        <taxon>Ascomycota</taxon>
        <taxon>Pezizomycotina</taxon>
        <taxon>Eurotiomycetes</taxon>
        <taxon>Eurotiomycetidae</taxon>
        <taxon>Eurotiales</taxon>
        <taxon>Aspergillaceae</taxon>
        <taxon>Aspergillus</taxon>
        <taxon>Aspergillus subgen. Circumdati</taxon>
    </lineage>
</organism>
<evidence type="ECO:0000313" key="8">
    <source>
        <dbReference type="EMBL" id="PYI28588.1"/>
    </source>
</evidence>
<evidence type="ECO:0000256" key="6">
    <source>
        <dbReference type="SAM" id="MobiDB-lite"/>
    </source>
</evidence>
<reference evidence="8 9" key="1">
    <citation type="submission" date="2018-02" db="EMBL/GenBank/DDBJ databases">
        <title>The genomes of Aspergillus section Nigri reveals drivers in fungal speciation.</title>
        <authorList>
            <consortium name="DOE Joint Genome Institute"/>
            <person name="Vesth T.C."/>
            <person name="Nybo J."/>
            <person name="Theobald S."/>
            <person name="Brandl J."/>
            <person name="Frisvad J.C."/>
            <person name="Nielsen K.F."/>
            <person name="Lyhne E.K."/>
            <person name="Kogle M.E."/>
            <person name="Kuo A."/>
            <person name="Riley R."/>
            <person name="Clum A."/>
            <person name="Nolan M."/>
            <person name="Lipzen A."/>
            <person name="Salamov A."/>
            <person name="Henrissat B."/>
            <person name="Wiebenga A."/>
            <person name="De vries R.P."/>
            <person name="Grigoriev I.V."/>
            <person name="Mortensen U.H."/>
            <person name="Andersen M.R."/>
            <person name="Baker S.E."/>
        </authorList>
    </citation>
    <scope>NUCLEOTIDE SEQUENCE [LARGE SCALE GENOMIC DNA]</scope>
    <source>
        <strain evidence="8 9">CBS 114.80</strain>
    </source>
</reference>
<keyword evidence="4" id="KW-0560">Oxidoreductase</keyword>
<evidence type="ECO:0000256" key="1">
    <source>
        <dbReference type="ARBA" id="ARBA00007992"/>
    </source>
</evidence>
<keyword evidence="5" id="KW-0503">Monooxygenase</keyword>
<name>A0A2V5HVR8_9EURO</name>
<dbReference type="PANTHER" id="PTHR13789">
    <property type="entry name" value="MONOOXYGENASE"/>
    <property type="match status" value="1"/>
</dbReference>
<dbReference type="GO" id="GO:0004497">
    <property type="term" value="F:monooxygenase activity"/>
    <property type="evidence" value="ECO:0007669"/>
    <property type="project" value="UniProtKB-KW"/>
</dbReference>
<keyword evidence="3" id="KW-0274">FAD</keyword>